<dbReference type="Gene3D" id="3.40.50.150">
    <property type="entry name" value="Vaccinia Virus protein VP39"/>
    <property type="match status" value="1"/>
</dbReference>
<keyword evidence="2" id="KW-1185">Reference proteome</keyword>
<dbReference type="GO" id="GO:0008168">
    <property type="term" value="F:methyltransferase activity"/>
    <property type="evidence" value="ECO:0007669"/>
    <property type="project" value="UniProtKB-KW"/>
</dbReference>
<accession>A0A081BNI2</accession>
<dbReference type="InterPro" id="IPR029063">
    <property type="entry name" value="SAM-dependent_MTases_sf"/>
</dbReference>
<dbReference type="HOGENOM" id="CLU_966023_0_0_0"/>
<evidence type="ECO:0000313" key="2">
    <source>
        <dbReference type="Proteomes" id="UP000030700"/>
    </source>
</evidence>
<dbReference type="SUPFAM" id="SSF53335">
    <property type="entry name" value="S-adenosyl-L-methionine-dependent methyltransferases"/>
    <property type="match status" value="1"/>
</dbReference>
<reference evidence="1" key="1">
    <citation type="journal article" date="2015" name="PeerJ">
        <title>First genomic representation of candidate bacterial phylum KSB3 points to enhanced environmental sensing as a trigger of wastewater bulking.</title>
        <authorList>
            <person name="Sekiguchi Y."/>
            <person name="Ohashi A."/>
            <person name="Parks D.H."/>
            <person name="Yamauchi T."/>
            <person name="Tyson G.W."/>
            <person name="Hugenholtz P."/>
        </authorList>
    </citation>
    <scope>NUCLEOTIDE SEQUENCE [LARGE SCALE GENOMIC DNA]</scope>
</reference>
<dbReference type="STRING" id="1499966.U14_03194"/>
<evidence type="ECO:0000313" key="1">
    <source>
        <dbReference type="EMBL" id="GAK51948.1"/>
    </source>
</evidence>
<dbReference type="EMBL" id="DF820458">
    <property type="protein sequence ID" value="GAK51948.1"/>
    <property type="molecule type" value="Genomic_DNA"/>
</dbReference>
<dbReference type="Proteomes" id="UP000030700">
    <property type="component" value="Unassembled WGS sequence"/>
</dbReference>
<name>A0A081BNI2_9BACT</name>
<dbReference type="GO" id="GO:0032259">
    <property type="term" value="P:methylation"/>
    <property type="evidence" value="ECO:0007669"/>
    <property type="project" value="UniProtKB-KW"/>
</dbReference>
<dbReference type="AlphaFoldDB" id="A0A081BNI2"/>
<dbReference type="CDD" id="cd02440">
    <property type="entry name" value="AdoMet_MTases"/>
    <property type="match status" value="1"/>
</dbReference>
<organism evidence="1">
    <name type="scientific">Candidatus Moduliflexus flocculans</name>
    <dbReference type="NCBI Taxonomy" id="1499966"/>
    <lineage>
        <taxon>Bacteria</taxon>
        <taxon>Candidatus Moduliflexota</taxon>
        <taxon>Candidatus Moduliflexia</taxon>
        <taxon>Candidatus Moduliflexales</taxon>
        <taxon>Candidatus Moduliflexaceae</taxon>
    </lineage>
</organism>
<sequence length="279" mass="32396">MLTCPICHSTEMDGKIFDFSGYRIWTCQHCLVRFCQPLVDNRTVYTSEFIARKEEYLEPEVPAIPPQLHRYVTGLSKKRILDIGCGAGWFLDSLKESNDVLGLEVSAAYQPILEQKGIPCRIGDLEQELAQLPDTSYDLITMWDVFEHLYDPMMMLRLIKRKLTENGLLINWTNNYDDIISRFAELTYRLSFGRMQTFMAQSFNRLNGHNYNFIPSTLRYIYDQVGLEILHTLITDTPSDRLTQKMLFKMVLETFYALNRFTGKGKIICHVVKRSCAQG</sequence>
<proteinExistence type="predicted"/>
<protein>
    <submittedName>
        <fullName evidence="1">Ubiquinone/menaquinone biosynthesis methyltransferase</fullName>
    </submittedName>
</protein>
<dbReference type="PANTHER" id="PTHR43861">
    <property type="entry name" value="TRANS-ACONITATE 2-METHYLTRANSFERASE-RELATED"/>
    <property type="match status" value="1"/>
</dbReference>
<keyword evidence="1" id="KW-0489">Methyltransferase</keyword>
<keyword evidence="1" id="KW-0808">Transferase</keyword>
<keyword evidence="1" id="KW-0830">Ubiquinone</keyword>
<dbReference type="Pfam" id="PF13489">
    <property type="entry name" value="Methyltransf_23"/>
    <property type="match status" value="1"/>
</dbReference>
<gene>
    <name evidence="1" type="ORF">U14_03194</name>
</gene>
<dbReference type="PANTHER" id="PTHR43861:SF6">
    <property type="entry name" value="METHYLTRANSFERASE TYPE 11"/>
    <property type="match status" value="1"/>
</dbReference>